<gene>
    <name evidence="4" type="ORF">QTP70_030518</name>
</gene>
<dbReference type="PANTHER" id="PTHR23227:SF83">
    <property type="entry name" value="ENDONUCLEASE_EXONUCLEASE_PHOSPHATASE DOMAIN-CONTAINING PROTEIN"/>
    <property type="match status" value="1"/>
</dbReference>
<evidence type="ECO:0000256" key="2">
    <source>
        <dbReference type="SAM" id="SignalP"/>
    </source>
</evidence>
<protein>
    <recommendedName>
        <fullName evidence="3">Fibronectin type-III domain-containing protein</fullName>
    </recommendedName>
</protein>
<dbReference type="InterPro" id="IPR000477">
    <property type="entry name" value="RT_dom"/>
</dbReference>
<feature type="domain" description="Fibronectin type-III" evidence="3">
    <location>
        <begin position="114"/>
        <end position="214"/>
    </location>
</feature>
<organism evidence="4 5">
    <name type="scientific">Hemibagrus guttatus</name>
    <dbReference type="NCBI Taxonomy" id="175788"/>
    <lineage>
        <taxon>Eukaryota</taxon>
        <taxon>Metazoa</taxon>
        <taxon>Chordata</taxon>
        <taxon>Craniata</taxon>
        <taxon>Vertebrata</taxon>
        <taxon>Euteleostomi</taxon>
        <taxon>Actinopterygii</taxon>
        <taxon>Neopterygii</taxon>
        <taxon>Teleostei</taxon>
        <taxon>Ostariophysi</taxon>
        <taxon>Siluriformes</taxon>
        <taxon>Bagridae</taxon>
        <taxon>Hemibagrus</taxon>
    </lineage>
</organism>
<evidence type="ECO:0000313" key="4">
    <source>
        <dbReference type="EMBL" id="KAK3557588.1"/>
    </source>
</evidence>
<keyword evidence="1" id="KW-0812">Transmembrane</keyword>
<accession>A0AAE0RLH0</accession>
<evidence type="ECO:0000259" key="3">
    <source>
        <dbReference type="PROSITE" id="PS50853"/>
    </source>
</evidence>
<dbReference type="InterPro" id="IPR003961">
    <property type="entry name" value="FN3_dom"/>
</dbReference>
<evidence type="ECO:0000256" key="1">
    <source>
        <dbReference type="SAM" id="Phobius"/>
    </source>
</evidence>
<dbReference type="InterPro" id="IPR036116">
    <property type="entry name" value="FN3_sf"/>
</dbReference>
<keyword evidence="1" id="KW-1133">Transmembrane helix</keyword>
<dbReference type="Proteomes" id="UP001274896">
    <property type="component" value="Unassembled WGS sequence"/>
</dbReference>
<dbReference type="SUPFAM" id="SSF56219">
    <property type="entry name" value="DNase I-like"/>
    <property type="match status" value="1"/>
</dbReference>
<dbReference type="PANTHER" id="PTHR23227">
    <property type="entry name" value="BUCENTAUR RELATED"/>
    <property type="match status" value="1"/>
</dbReference>
<feature type="transmembrane region" description="Helical" evidence="1">
    <location>
        <begin position="597"/>
        <end position="618"/>
    </location>
</feature>
<dbReference type="AlphaFoldDB" id="A0AAE0RLH0"/>
<reference evidence="4" key="1">
    <citation type="submission" date="2023-06" db="EMBL/GenBank/DDBJ databases">
        <title>Male Hemibagrus guttatus genome.</title>
        <authorList>
            <person name="Bian C."/>
        </authorList>
    </citation>
    <scope>NUCLEOTIDE SEQUENCE</scope>
    <source>
        <strain evidence="4">Male_cb2023</strain>
        <tissue evidence="4">Muscle</tissue>
    </source>
</reference>
<name>A0AAE0RLH0_9TELE</name>
<dbReference type="SUPFAM" id="SSF49265">
    <property type="entry name" value="Fibronectin type III"/>
    <property type="match status" value="1"/>
</dbReference>
<keyword evidence="5" id="KW-1185">Reference proteome</keyword>
<dbReference type="Gene3D" id="2.60.40.10">
    <property type="entry name" value="Immunoglobulins"/>
    <property type="match status" value="2"/>
</dbReference>
<dbReference type="PROSITE" id="PS50853">
    <property type="entry name" value="FN3"/>
    <property type="match status" value="1"/>
</dbReference>
<sequence length="726" mass="81569">MDIFTEALGLVLLLLLNCKLRDCYSVACTGKLTVDRDIIPIGSNLTVHCQSDTVQCGRIFIMTFNGKEILRKTSCSNVTAQVLVNEPKSLIRCSVIKNGKSNIVCGQDIIANPIPSRPQIKEIVFAKGSLSPIIHWHSSDNMETLKPRLGFQIKYSNKVWMEGNVTQLHKGTLVLLETLEPLTLYHFELKVCTTSMKNNCSLWSERFSQRSPGKGKGRELADMMERRKVDILCVQETRWKGSKARSIGAGFKLFYYGVDSKRNGVDVVLKEEIVRNVLEVGCELEEKERFWSELDKVMESIPTGERVVTGADFNGHVGEGNTGDEKVMGKFGVKERNLEGQMVVDFAKRMDMAVVNIYFQKREEHRVTYKSGDLEKAYDRVPREELWYCMRKSGVAEKYVRVVQDMYERRRTVVRCAVSQTEEFKVEVGLHQVSALSPFLFAIVMDQLSEEPLGTGDFKGVLHHYEIVYQENGTTHVLNCSKAVTQYTLHLPLEVTELNVSAVTSAGSSPPASVRLTCSGVPCSNTFLPEREKERYLLSYIHQLYGTVGVDYVCLTPPGLGVRFLSLPCINTIPNDLGMNDPHVERHTAVENTRNEVVVGICLITAVPIIVLVNLLYLKCTRQRLRKACVSMGPSWLFQNLPQLGNSNAIKLLKDERCGSDLCWQPVDSDPPLSPVEDYSPPVEKKDSYPVVHREVTTEEPTVVQDWTVCPYKPQIITSQGGRGGL</sequence>
<dbReference type="Gene3D" id="3.60.10.10">
    <property type="entry name" value="Endonuclease/exonuclease/phosphatase"/>
    <property type="match status" value="1"/>
</dbReference>
<feature type="signal peptide" evidence="2">
    <location>
        <begin position="1"/>
        <end position="25"/>
    </location>
</feature>
<evidence type="ECO:0000313" key="5">
    <source>
        <dbReference type="Proteomes" id="UP001274896"/>
    </source>
</evidence>
<feature type="chain" id="PRO_5041919528" description="Fibronectin type-III domain-containing protein" evidence="2">
    <location>
        <begin position="26"/>
        <end position="726"/>
    </location>
</feature>
<dbReference type="InterPro" id="IPR027124">
    <property type="entry name" value="Swc5/CFDP1/2"/>
</dbReference>
<dbReference type="EMBL" id="JAUCMX010000001">
    <property type="protein sequence ID" value="KAK3557588.1"/>
    <property type="molecule type" value="Genomic_DNA"/>
</dbReference>
<proteinExistence type="predicted"/>
<dbReference type="Pfam" id="PF00078">
    <property type="entry name" value="RVT_1"/>
    <property type="match status" value="1"/>
</dbReference>
<comment type="caution">
    <text evidence="4">The sequence shown here is derived from an EMBL/GenBank/DDBJ whole genome shotgun (WGS) entry which is preliminary data.</text>
</comment>
<keyword evidence="1" id="KW-0472">Membrane</keyword>
<dbReference type="InterPro" id="IPR013783">
    <property type="entry name" value="Ig-like_fold"/>
</dbReference>
<dbReference type="InterPro" id="IPR036691">
    <property type="entry name" value="Endo/exonu/phosph_ase_sf"/>
</dbReference>
<keyword evidence="2" id="KW-0732">Signal</keyword>